<dbReference type="EMBL" id="BGZK01001822">
    <property type="protein sequence ID" value="GBP86880.1"/>
    <property type="molecule type" value="Genomic_DNA"/>
</dbReference>
<sequence>MSFEIQALINSQECRTFSVLCVLAPEPDATSFLLVSVCMFALRNADAEVVREPRSTLAVYDVCPSRLFIVVAKQTDAGTERGSRRG</sequence>
<keyword evidence="2" id="KW-1185">Reference proteome</keyword>
<gene>
    <name evidence="1" type="ORF">EVAR_83479_1</name>
</gene>
<evidence type="ECO:0000313" key="1">
    <source>
        <dbReference type="EMBL" id="GBP86880.1"/>
    </source>
</evidence>
<proteinExistence type="predicted"/>
<protein>
    <submittedName>
        <fullName evidence="1">Uncharacterized protein</fullName>
    </submittedName>
</protein>
<organism evidence="1 2">
    <name type="scientific">Eumeta variegata</name>
    <name type="common">Bagworm moth</name>
    <name type="synonym">Eumeta japonica</name>
    <dbReference type="NCBI Taxonomy" id="151549"/>
    <lineage>
        <taxon>Eukaryota</taxon>
        <taxon>Metazoa</taxon>
        <taxon>Ecdysozoa</taxon>
        <taxon>Arthropoda</taxon>
        <taxon>Hexapoda</taxon>
        <taxon>Insecta</taxon>
        <taxon>Pterygota</taxon>
        <taxon>Neoptera</taxon>
        <taxon>Endopterygota</taxon>
        <taxon>Lepidoptera</taxon>
        <taxon>Glossata</taxon>
        <taxon>Ditrysia</taxon>
        <taxon>Tineoidea</taxon>
        <taxon>Psychidae</taxon>
        <taxon>Oiketicinae</taxon>
        <taxon>Eumeta</taxon>
    </lineage>
</organism>
<comment type="caution">
    <text evidence="1">The sequence shown here is derived from an EMBL/GenBank/DDBJ whole genome shotgun (WGS) entry which is preliminary data.</text>
</comment>
<dbReference type="Proteomes" id="UP000299102">
    <property type="component" value="Unassembled WGS sequence"/>
</dbReference>
<dbReference type="AlphaFoldDB" id="A0A4C1ZGE6"/>
<accession>A0A4C1ZGE6</accession>
<name>A0A4C1ZGE6_EUMVA</name>
<reference evidence="1 2" key="1">
    <citation type="journal article" date="2019" name="Commun. Biol.">
        <title>The bagworm genome reveals a unique fibroin gene that provides high tensile strength.</title>
        <authorList>
            <person name="Kono N."/>
            <person name="Nakamura H."/>
            <person name="Ohtoshi R."/>
            <person name="Tomita M."/>
            <person name="Numata K."/>
            <person name="Arakawa K."/>
        </authorList>
    </citation>
    <scope>NUCLEOTIDE SEQUENCE [LARGE SCALE GENOMIC DNA]</scope>
</reference>
<evidence type="ECO:0000313" key="2">
    <source>
        <dbReference type="Proteomes" id="UP000299102"/>
    </source>
</evidence>